<gene>
    <name evidence="2" type="primary">LOC103515609</name>
</gene>
<dbReference type="Pfam" id="PF06585">
    <property type="entry name" value="JHBP"/>
    <property type="match status" value="1"/>
</dbReference>
<dbReference type="AlphaFoldDB" id="A0A1S3DDF6"/>
<dbReference type="KEGG" id="dci:103515609"/>
<dbReference type="GO" id="GO:0005615">
    <property type="term" value="C:extracellular space"/>
    <property type="evidence" value="ECO:0007669"/>
    <property type="project" value="TreeGrafter"/>
</dbReference>
<dbReference type="PANTHER" id="PTHR11008">
    <property type="entry name" value="PROTEIN TAKEOUT-LIKE PROTEIN"/>
    <property type="match status" value="1"/>
</dbReference>
<accession>A0A1S3DDF6</accession>
<reference evidence="2" key="1">
    <citation type="submission" date="2025-08" db="UniProtKB">
        <authorList>
            <consortium name="RefSeq"/>
        </authorList>
    </citation>
    <scope>IDENTIFICATION</scope>
</reference>
<dbReference type="OMA" id="PYDPFVI"/>
<dbReference type="GeneID" id="103515609"/>
<sequence length="300" mass="34440">MTRRNIKTRTEEHIVAARNSTKGRSNYADHLIDEGHDYKKTKIEVLYKGNKYREVMSYEQIYIHESVRRNLNLNAVIDTLPSLVYATEQLIQDHNARLKELNLTGLDPVHVPELLLNYENGDIEGKMIIRDSYTHGLSSIKVLDVRSMVRNPEKFEMEVDYYLPKVRTTGVYKMDGLIGQFPVQGKGYYQVNMTDVSGTWKIKGHRVLDDTKEAYMKITDFGMRPNVGHMDINMSNLVNGNPELSTIALTFINQFWKVVYDALLPFAEEGFAKVAKPVLNKVFLSVPYEQLFPLMPAKSA</sequence>
<protein>
    <submittedName>
        <fullName evidence="2">Circadian clock-controlled protein-like</fullName>
    </submittedName>
</protein>
<dbReference type="PANTHER" id="PTHR11008:SF18">
    <property type="entry name" value="BCDNA.GH05536-RELATED"/>
    <property type="match status" value="1"/>
</dbReference>
<dbReference type="Gene3D" id="3.15.10.30">
    <property type="entry name" value="Haemolymph juvenile hormone binding protein"/>
    <property type="match status" value="1"/>
</dbReference>
<organism evidence="1 2">
    <name type="scientific">Diaphorina citri</name>
    <name type="common">Asian citrus psyllid</name>
    <dbReference type="NCBI Taxonomy" id="121845"/>
    <lineage>
        <taxon>Eukaryota</taxon>
        <taxon>Metazoa</taxon>
        <taxon>Ecdysozoa</taxon>
        <taxon>Arthropoda</taxon>
        <taxon>Hexapoda</taxon>
        <taxon>Insecta</taxon>
        <taxon>Pterygota</taxon>
        <taxon>Neoptera</taxon>
        <taxon>Paraneoptera</taxon>
        <taxon>Hemiptera</taxon>
        <taxon>Sternorrhyncha</taxon>
        <taxon>Psylloidea</taxon>
        <taxon>Psyllidae</taxon>
        <taxon>Diaphorininae</taxon>
        <taxon>Diaphorina</taxon>
    </lineage>
</organism>
<evidence type="ECO:0000313" key="1">
    <source>
        <dbReference type="Proteomes" id="UP000079169"/>
    </source>
</evidence>
<dbReference type="InterPro" id="IPR038606">
    <property type="entry name" value="To_sf"/>
</dbReference>
<dbReference type="STRING" id="121845.A0A1S3DDF6"/>
<evidence type="ECO:0000313" key="2">
    <source>
        <dbReference type="RefSeq" id="XP_008478766.1"/>
    </source>
</evidence>
<keyword evidence="1" id="KW-1185">Reference proteome</keyword>
<dbReference type="InterPro" id="IPR010562">
    <property type="entry name" value="Haemolymph_juvenile_hormone-bd"/>
</dbReference>
<name>A0A1S3DDF6_DIACI</name>
<dbReference type="RefSeq" id="XP_008478766.1">
    <property type="nucleotide sequence ID" value="XM_008480544.1"/>
</dbReference>
<dbReference type="Proteomes" id="UP000079169">
    <property type="component" value="Unplaced"/>
</dbReference>
<dbReference type="SMART" id="SM00700">
    <property type="entry name" value="JHBP"/>
    <property type="match status" value="1"/>
</dbReference>
<proteinExistence type="predicted"/>
<dbReference type="PaxDb" id="121845-A0A1S3DDF6"/>